<gene>
    <name evidence="1" type="ORF">NPIL_316121</name>
</gene>
<comment type="caution">
    <text evidence="1">The sequence shown here is derived from an EMBL/GenBank/DDBJ whole genome shotgun (WGS) entry which is preliminary data.</text>
</comment>
<dbReference type="AlphaFoldDB" id="A0A8X6NGC8"/>
<name>A0A8X6NGC8_NEPPI</name>
<proteinExistence type="predicted"/>
<dbReference type="EMBL" id="BMAW01009045">
    <property type="protein sequence ID" value="GFT11767.1"/>
    <property type="molecule type" value="Genomic_DNA"/>
</dbReference>
<sequence length="102" mass="11587">MNDETTEFELGFFFLYLPIKGLQDNVSMFPNALGEPIINHSISLVSNQRPSSTCSTPSWEKRMSAKSRTIRTLTVVWNDLYPTGHEQRSLNSGYGLACRRTE</sequence>
<protein>
    <submittedName>
        <fullName evidence="1">Uncharacterized protein</fullName>
    </submittedName>
</protein>
<evidence type="ECO:0000313" key="2">
    <source>
        <dbReference type="Proteomes" id="UP000887013"/>
    </source>
</evidence>
<accession>A0A8X6NGC8</accession>
<dbReference type="Proteomes" id="UP000887013">
    <property type="component" value="Unassembled WGS sequence"/>
</dbReference>
<keyword evidence="2" id="KW-1185">Reference proteome</keyword>
<evidence type="ECO:0000313" key="1">
    <source>
        <dbReference type="EMBL" id="GFT11767.1"/>
    </source>
</evidence>
<organism evidence="1 2">
    <name type="scientific">Nephila pilipes</name>
    <name type="common">Giant wood spider</name>
    <name type="synonym">Nephila maculata</name>
    <dbReference type="NCBI Taxonomy" id="299642"/>
    <lineage>
        <taxon>Eukaryota</taxon>
        <taxon>Metazoa</taxon>
        <taxon>Ecdysozoa</taxon>
        <taxon>Arthropoda</taxon>
        <taxon>Chelicerata</taxon>
        <taxon>Arachnida</taxon>
        <taxon>Araneae</taxon>
        <taxon>Araneomorphae</taxon>
        <taxon>Entelegynae</taxon>
        <taxon>Araneoidea</taxon>
        <taxon>Nephilidae</taxon>
        <taxon>Nephila</taxon>
    </lineage>
</organism>
<reference evidence="1" key="1">
    <citation type="submission" date="2020-08" db="EMBL/GenBank/DDBJ databases">
        <title>Multicomponent nature underlies the extraordinary mechanical properties of spider dragline silk.</title>
        <authorList>
            <person name="Kono N."/>
            <person name="Nakamura H."/>
            <person name="Mori M."/>
            <person name="Yoshida Y."/>
            <person name="Ohtoshi R."/>
            <person name="Malay A.D."/>
            <person name="Moran D.A.P."/>
            <person name="Tomita M."/>
            <person name="Numata K."/>
            <person name="Arakawa K."/>
        </authorList>
    </citation>
    <scope>NUCLEOTIDE SEQUENCE</scope>
</reference>